<dbReference type="InParanoid" id="A0A1S3ICY4"/>
<dbReference type="InterPro" id="IPR019826">
    <property type="entry name" value="Carboxylesterase_B_AS"/>
</dbReference>
<dbReference type="OrthoDB" id="408631at2759"/>
<dbReference type="InterPro" id="IPR002018">
    <property type="entry name" value="CarbesteraseB"/>
</dbReference>
<dbReference type="SUPFAM" id="SSF53474">
    <property type="entry name" value="alpha/beta-Hydrolases"/>
    <property type="match status" value="1"/>
</dbReference>
<feature type="domain" description="Carboxylesterase type B" evidence="4">
    <location>
        <begin position="25"/>
        <end position="587"/>
    </location>
</feature>
<proteinExistence type="inferred from homology"/>
<dbReference type="AlphaFoldDB" id="A0A1S3ICY4"/>
<dbReference type="PROSITE" id="PS00122">
    <property type="entry name" value="CARBOXYLESTERASE_B_1"/>
    <property type="match status" value="1"/>
</dbReference>
<dbReference type="RefSeq" id="XP_013395721.1">
    <property type="nucleotide sequence ID" value="XM_013540267.1"/>
</dbReference>
<evidence type="ECO:0000256" key="3">
    <source>
        <dbReference type="RuleBase" id="RU361235"/>
    </source>
</evidence>
<dbReference type="FunCoup" id="A0A1S3ICY4">
    <property type="interactions" value="189"/>
</dbReference>
<sequence length="639" mass="70996">MTTLVCLKVLLCAAFSSTIASGQEVHVNFTLGEVVGMTETLSNGQQVVKYMAVPYAEAPVGDLRFRKPVPKAAWEWVLNATKEGPSCVQMMDPSLSQFIENTDISEDCLHLNIYVPVSTSKAPKAVMVWFHGGGYASGQGSMYPCSTLAAHGDIVCVTINYRVDILGFLSTMDENCVGNFGLWDQHEALKWVKKYISAFGGDPNRVTIFGQSAGAASVMFQLVSKHNIGVFQRGISESSMTMSNGYSMVPGNDARNYAKSVGFAAGCNTTDNPDLSDSKLLIDCLRRVPGENFRTISMTTYGPVLTGHVMKIPIGPVEDGDFVPLGLKEYFSSNGQKGQFTEIDQVFGSFDFMVGTTSEEANLMVSMWAGLAIAWNISISNGLPEDKIKMLLEDHLDVYYPKNRKESEIAINEVYFKADDRVTNTLALRDMFTHMFFTIHSLQSCNAHNNALTSPNEAQNAQRSTYMYEFSHHLNGTSYLEMISEASSPFKLPDWVEGATHGEELPYLFGFERYGKALNRSELWNAKDQEISEAVMTYWTNFAKTGNPNLGNTTTDVTTSTLPIWNQYSPNTKSYLDIGDVITPKQNPLPNFMELWLKKIPEIMQKTTPASNGKTNTLDKQCVLVFCVYLLWSYFHYTS</sequence>
<dbReference type="Proteomes" id="UP000085678">
    <property type="component" value="Unplaced"/>
</dbReference>
<keyword evidence="5" id="KW-1185">Reference proteome</keyword>
<accession>A0A1S3ICY4</accession>
<gene>
    <name evidence="6" type="primary">LOC106162836</name>
</gene>
<dbReference type="PANTHER" id="PTHR43903">
    <property type="entry name" value="NEUROLIGIN"/>
    <property type="match status" value="1"/>
</dbReference>
<evidence type="ECO:0000313" key="5">
    <source>
        <dbReference type="Proteomes" id="UP000085678"/>
    </source>
</evidence>
<dbReference type="InterPro" id="IPR051093">
    <property type="entry name" value="Neuroligin/BSAL"/>
</dbReference>
<dbReference type="KEGG" id="lak:106162836"/>
<keyword evidence="3" id="KW-0732">Signal</keyword>
<feature type="chain" id="PRO_5010004166" description="Carboxylic ester hydrolase" evidence="3">
    <location>
        <begin position="23"/>
        <end position="639"/>
    </location>
</feature>
<protein>
    <recommendedName>
        <fullName evidence="3">Carboxylic ester hydrolase</fullName>
        <ecNumber evidence="3">3.1.1.-</ecNumber>
    </recommendedName>
</protein>
<dbReference type="InterPro" id="IPR029058">
    <property type="entry name" value="AB_hydrolase_fold"/>
</dbReference>
<keyword evidence="2 3" id="KW-0378">Hydrolase</keyword>
<dbReference type="EC" id="3.1.1.-" evidence="3"/>
<evidence type="ECO:0000256" key="1">
    <source>
        <dbReference type="ARBA" id="ARBA00005964"/>
    </source>
</evidence>
<dbReference type="GO" id="GO:0016787">
    <property type="term" value="F:hydrolase activity"/>
    <property type="evidence" value="ECO:0007669"/>
    <property type="project" value="UniProtKB-KW"/>
</dbReference>
<dbReference type="Gene3D" id="3.40.50.1820">
    <property type="entry name" value="alpha/beta hydrolase"/>
    <property type="match status" value="1"/>
</dbReference>
<dbReference type="GeneID" id="106162836"/>
<reference evidence="6" key="1">
    <citation type="submission" date="2025-08" db="UniProtKB">
        <authorList>
            <consortium name="RefSeq"/>
        </authorList>
    </citation>
    <scope>IDENTIFICATION</scope>
    <source>
        <tissue evidence="6">Gonads</tissue>
    </source>
</reference>
<evidence type="ECO:0000259" key="4">
    <source>
        <dbReference type="Pfam" id="PF00135"/>
    </source>
</evidence>
<organism evidence="5 6">
    <name type="scientific">Lingula anatina</name>
    <name type="common">Brachiopod</name>
    <name type="synonym">Lingula unguis</name>
    <dbReference type="NCBI Taxonomy" id="7574"/>
    <lineage>
        <taxon>Eukaryota</taxon>
        <taxon>Metazoa</taxon>
        <taxon>Spiralia</taxon>
        <taxon>Lophotrochozoa</taxon>
        <taxon>Brachiopoda</taxon>
        <taxon>Linguliformea</taxon>
        <taxon>Lingulata</taxon>
        <taxon>Lingulida</taxon>
        <taxon>Linguloidea</taxon>
        <taxon>Lingulidae</taxon>
        <taxon>Lingula</taxon>
    </lineage>
</organism>
<evidence type="ECO:0000256" key="2">
    <source>
        <dbReference type="ARBA" id="ARBA00022801"/>
    </source>
</evidence>
<feature type="signal peptide" evidence="3">
    <location>
        <begin position="1"/>
        <end position="22"/>
    </location>
</feature>
<dbReference type="ESTHER" id="linun-a0a1s3icy4">
    <property type="family name" value="Carb_B_Brachiopoda"/>
</dbReference>
<dbReference type="Pfam" id="PF00135">
    <property type="entry name" value="COesterase"/>
    <property type="match status" value="1"/>
</dbReference>
<comment type="similarity">
    <text evidence="1 3">Belongs to the type-B carboxylesterase/lipase family.</text>
</comment>
<evidence type="ECO:0000313" key="6">
    <source>
        <dbReference type="RefSeq" id="XP_013395721.1"/>
    </source>
</evidence>
<name>A0A1S3ICY4_LINAN</name>